<evidence type="ECO:0000256" key="1">
    <source>
        <dbReference type="SAM" id="SignalP"/>
    </source>
</evidence>
<feature type="chain" id="PRO_5029681212" evidence="1">
    <location>
        <begin position="24"/>
        <end position="387"/>
    </location>
</feature>
<feature type="signal peptide" evidence="1">
    <location>
        <begin position="1"/>
        <end position="23"/>
    </location>
</feature>
<dbReference type="RefSeq" id="WP_130057886.1">
    <property type="nucleotide sequence ID" value="NZ_CP072243.1"/>
</dbReference>
<dbReference type="AlphaFoldDB" id="A0A7J4XP69"/>
<protein>
    <submittedName>
        <fullName evidence="2">T9SS C-terminal target domain-containing protein</fullName>
    </submittedName>
</protein>
<comment type="caution">
    <text evidence="2">The sequence shown here is derived from an EMBL/GenBank/DDBJ whole genome shotgun (WGS) entry which is preliminary data.</text>
</comment>
<dbReference type="EMBL" id="VWMK01000001">
    <property type="protein sequence ID" value="KAA3770619.1"/>
    <property type="molecule type" value="Genomic_DNA"/>
</dbReference>
<sequence>MDFKVKSQLLPLLFSGGMAAAQAQTVLQQDTHMFREGDVILKQEVQYKSPGRSGKNVVWDFSELTPLENEYRESYDRMDSLFTCSGMNATYQYRFSGDSLLCVGYFNQLLQVRHLLPELIMHYPLTYSDSICSFYYGEGKYSHTLNLAVYGETVRKADAEGILFLPDGEVLSDVLRVHESVRTGQRIASSPAILSFGETSSYSKDSLIYHLTHDSITWRVDAYRWYAPGYRYPVFETVQTFVCASGIPVRHFQRSYYYPVEEQKYLSEDRVNMAVRETLATQAERDEEELYTKKKSFGKKSGNYAYNSYFSPDGGLLKIDILLDGPGSVDLLLCSLSGICLFQKTLSECDAGMYQETFDLTSLPSADYLLSVIINGEVNSEKILKNR</sequence>
<evidence type="ECO:0000313" key="3">
    <source>
        <dbReference type="Proteomes" id="UP000422221"/>
    </source>
</evidence>
<gene>
    <name evidence="2" type="ORF">F3F73_01325</name>
</gene>
<evidence type="ECO:0000313" key="2">
    <source>
        <dbReference type="EMBL" id="KAA3770619.1"/>
    </source>
</evidence>
<keyword evidence="1" id="KW-0732">Signal</keyword>
<organism evidence="2 3">
    <name type="scientific">Bacteroides salyersiae</name>
    <dbReference type="NCBI Taxonomy" id="291644"/>
    <lineage>
        <taxon>Bacteria</taxon>
        <taxon>Pseudomonadati</taxon>
        <taxon>Bacteroidota</taxon>
        <taxon>Bacteroidia</taxon>
        <taxon>Bacteroidales</taxon>
        <taxon>Bacteroidaceae</taxon>
        <taxon>Bacteroides</taxon>
    </lineage>
</organism>
<name>A0A7J4XP69_9BACE</name>
<proteinExistence type="predicted"/>
<accession>A0A7J4XP69</accession>
<dbReference type="Proteomes" id="UP000422221">
    <property type="component" value="Unassembled WGS sequence"/>
</dbReference>
<reference evidence="2 3" key="1">
    <citation type="journal article" date="2019" name="Nat. Med.">
        <title>A library of human gut bacterial isolates paired with longitudinal multiomics data enables mechanistic microbiome research.</title>
        <authorList>
            <person name="Poyet M."/>
            <person name="Groussin M."/>
            <person name="Gibbons S.M."/>
            <person name="Avila-Pacheco J."/>
            <person name="Jiang X."/>
            <person name="Kearney S.M."/>
            <person name="Perrotta A.R."/>
            <person name="Berdy B."/>
            <person name="Zhao S."/>
            <person name="Lieberman T.D."/>
            <person name="Swanson P.K."/>
            <person name="Smith M."/>
            <person name="Roesemann S."/>
            <person name="Alexander J.E."/>
            <person name="Rich S.A."/>
            <person name="Livny J."/>
            <person name="Vlamakis H."/>
            <person name="Clish C."/>
            <person name="Bullock K."/>
            <person name="Deik A."/>
            <person name="Scott J."/>
            <person name="Pierce K.A."/>
            <person name="Xavier R.J."/>
            <person name="Alm E.J."/>
        </authorList>
    </citation>
    <scope>NUCLEOTIDE SEQUENCE [LARGE SCALE GENOMIC DNA]</scope>
    <source>
        <strain evidence="2 3">BIOML-A10</strain>
    </source>
</reference>